<feature type="transmembrane region" description="Helical" evidence="6">
    <location>
        <begin position="184"/>
        <end position="203"/>
    </location>
</feature>
<evidence type="ECO:0000256" key="2">
    <source>
        <dbReference type="ARBA" id="ARBA00022692"/>
    </source>
</evidence>
<dbReference type="InterPro" id="IPR051533">
    <property type="entry name" value="WaaL-like"/>
</dbReference>
<evidence type="ECO:0000256" key="4">
    <source>
        <dbReference type="ARBA" id="ARBA00023136"/>
    </source>
</evidence>
<feature type="transmembrane region" description="Helical" evidence="6">
    <location>
        <begin position="287"/>
        <end position="307"/>
    </location>
</feature>
<evidence type="ECO:0000256" key="6">
    <source>
        <dbReference type="SAM" id="Phobius"/>
    </source>
</evidence>
<keyword evidence="8" id="KW-0436">Ligase</keyword>
<feature type="transmembrane region" description="Helical" evidence="6">
    <location>
        <begin position="30"/>
        <end position="50"/>
    </location>
</feature>
<keyword evidence="2 6" id="KW-0812">Transmembrane</keyword>
<feature type="domain" description="O-antigen ligase-related" evidence="7">
    <location>
        <begin position="276"/>
        <end position="435"/>
    </location>
</feature>
<dbReference type="InterPro" id="IPR007016">
    <property type="entry name" value="O-antigen_ligase-rel_domated"/>
</dbReference>
<feature type="transmembrane region" description="Helical" evidence="6">
    <location>
        <begin position="457"/>
        <end position="473"/>
    </location>
</feature>
<evidence type="ECO:0000259" key="7">
    <source>
        <dbReference type="Pfam" id="PF04932"/>
    </source>
</evidence>
<evidence type="ECO:0000256" key="3">
    <source>
        <dbReference type="ARBA" id="ARBA00022989"/>
    </source>
</evidence>
<feature type="transmembrane region" description="Helical" evidence="6">
    <location>
        <begin position="314"/>
        <end position="336"/>
    </location>
</feature>
<name>A0A7X1B329_9BACT</name>
<dbReference type="AlphaFoldDB" id="A0A7X1B329"/>
<evidence type="ECO:0000256" key="5">
    <source>
        <dbReference type="SAM" id="MobiDB-lite"/>
    </source>
</evidence>
<feature type="transmembrane region" description="Helical" evidence="6">
    <location>
        <begin position="96"/>
        <end position="117"/>
    </location>
</feature>
<feature type="transmembrane region" description="Helical" evidence="6">
    <location>
        <begin position="263"/>
        <end position="281"/>
    </location>
</feature>
<dbReference type="GO" id="GO:0016020">
    <property type="term" value="C:membrane"/>
    <property type="evidence" value="ECO:0007669"/>
    <property type="project" value="UniProtKB-SubCell"/>
</dbReference>
<reference evidence="8 9" key="1">
    <citation type="submission" date="2020-07" db="EMBL/GenBank/DDBJ databases">
        <authorList>
            <person name="Feng X."/>
        </authorList>
    </citation>
    <scope>NUCLEOTIDE SEQUENCE [LARGE SCALE GENOMIC DNA]</scope>
    <source>
        <strain evidence="8 9">JCM14086</strain>
    </source>
</reference>
<dbReference type="EMBL" id="JACHVA010000127">
    <property type="protein sequence ID" value="MBC2603643.1"/>
    <property type="molecule type" value="Genomic_DNA"/>
</dbReference>
<comment type="subcellular location">
    <subcellularLocation>
        <location evidence="1">Membrane</location>
        <topology evidence="1">Multi-pass membrane protein</topology>
    </subcellularLocation>
</comment>
<sequence length="510" mass="57384">MTNLRPRFTPRGDARAPLEGNDENLPSRTWIRTSGIVLIAFYFVAASWLFGGVLLWTRVILFGIAALTFLVAIAPVPNRSERTSAGGATGKALVRLFKFPPFWFGLLLFGYVCLQWGNPAWTMTVMGNKWWISNVGINPIPNWPSSIYASAARGNPASFLLRFGGVWLIICSGWILLRHRRDLLPILITFAVNSFIIAVVALIQEMQEPDKVLWIYPWKGSDFSGPFFYRNHGGAFFYTSMAICFGLALYFQRNRNLISTKSSPGPVFIILGLMNTGATVASGSRAGWIFGTAVLCTYFILASSIWLRRGQWRGSWVGGLIVAGCVAVLVGSVVAAQNTDYLEHHFRRFMRIPNELERSGRTIGNEASWRMLEDVKVFGYGADSYGHAFSLYIDKYPALVRKHRKSGRIRTNWVQAHNDPLQMAVELGIVGASILALSPLFFLCVFLVRFLHFREESILMFVTVLFLFAHSFVDLLFQSTVLLALFAFLLLAVERSLNFQKHHERLEETP</sequence>
<feature type="transmembrane region" description="Helical" evidence="6">
    <location>
        <begin position="56"/>
        <end position="76"/>
    </location>
</feature>
<proteinExistence type="predicted"/>
<dbReference type="PANTHER" id="PTHR37422:SF23">
    <property type="entry name" value="TEICHURONIC ACID BIOSYNTHESIS PROTEIN TUAE"/>
    <property type="match status" value="1"/>
</dbReference>
<feature type="region of interest" description="Disordered" evidence="5">
    <location>
        <begin position="1"/>
        <end position="20"/>
    </location>
</feature>
<keyword evidence="9" id="KW-1185">Reference proteome</keyword>
<evidence type="ECO:0000313" key="8">
    <source>
        <dbReference type="EMBL" id="MBC2603643.1"/>
    </source>
</evidence>
<dbReference type="Proteomes" id="UP000525652">
    <property type="component" value="Unassembled WGS sequence"/>
</dbReference>
<feature type="transmembrane region" description="Helical" evidence="6">
    <location>
        <begin position="427"/>
        <end position="450"/>
    </location>
</feature>
<feature type="transmembrane region" description="Helical" evidence="6">
    <location>
        <begin position="235"/>
        <end position="251"/>
    </location>
</feature>
<evidence type="ECO:0000313" key="9">
    <source>
        <dbReference type="Proteomes" id="UP000525652"/>
    </source>
</evidence>
<organism evidence="8 9">
    <name type="scientific">Puniceicoccus vermicola</name>
    <dbReference type="NCBI Taxonomy" id="388746"/>
    <lineage>
        <taxon>Bacteria</taxon>
        <taxon>Pseudomonadati</taxon>
        <taxon>Verrucomicrobiota</taxon>
        <taxon>Opitutia</taxon>
        <taxon>Puniceicoccales</taxon>
        <taxon>Puniceicoccaceae</taxon>
        <taxon>Puniceicoccus</taxon>
    </lineage>
</organism>
<accession>A0A7X1B329</accession>
<feature type="transmembrane region" description="Helical" evidence="6">
    <location>
        <begin position="159"/>
        <end position="177"/>
    </location>
</feature>
<comment type="caution">
    <text evidence="8">The sequence shown here is derived from an EMBL/GenBank/DDBJ whole genome shotgun (WGS) entry which is preliminary data.</text>
</comment>
<evidence type="ECO:0000256" key="1">
    <source>
        <dbReference type="ARBA" id="ARBA00004141"/>
    </source>
</evidence>
<keyword evidence="3 6" id="KW-1133">Transmembrane helix</keyword>
<dbReference type="GO" id="GO:0016874">
    <property type="term" value="F:ligase activity"/>
    <property type="evidence" value="ECO:0007669"/>
    <property type="project" value="UniProtKB-KW"/>
</dbReference>
<protein>
    <submittedName>
        <fullName evidence="8">O-antigen ligase family protein</fullName>
    </submittedName>
</protein>
<dbReference type="Pfam" id="PF04932">
    <property type="entry name" value="Wzy_C"/>
    <property type="match status" value="1"/>
</dbReference>
<keyword evidence="4 6" id="KW-0472">Membrane</keyword>
<gene>
    <name evidence="8" type="ORF">H5P30_17820</name>
</gene>
<dbReference type="PANTHER" id="PTHR37422">
    <property type="entry name" value="TEICHURONIC ACID BIOSYNTHESIS PROTEIN TUAE"/>
    <property type="match status" value="1"/>
</dbReference>
<dbReference type="RefSeq" id="WP_185694265.1">
    <property type="nucleotide sequence ID" value="NZ_JACHVA010000127.1"/>
</dbReference>